<gene>
    <name evidence="2" type="ORF">AAEO60_01185</name>
</gene>
<evidence type="ECO:0000313" key="2">
    <source>
        <dbReference type="EMBL" id="MEL1249278.1"/>
    </source>
</evidence>
<protein>
    <submittedName>
        <fullName evidence="2">Uncharacterized protein</fullName>
    </submittedName>
</protein>
<dbReference type="RefSeq" id="WP_341671810.1">
    <property type="nucleotide sequence ID" value="NZ_JBBYHV010000001.1"/>
</dbReference>
<name>A0ABU9IBH8_9SPHN</name>
<evidence type="ECO:0000313" key="3">
    <source>
        <dbReference type="Proteomes" id="UP001497045"/>
    </source>
</evidence>
<organism evidence="2 3">
    <name type="scientific">Aurantiacibacter gilvus</name>
    <dbReference type="NCBI Taxonomy" id="3139141"/>
    <lineage>
        <taxon>Bacteria</taxon>
        <taxon>Pseudomonadati</taxon>
        <taxon>Pseudomonadota</taxon>
        <taxon>Alphaproteobacteria</taxon>
        <taxon>Sphingomonadales</taxon>
        <taxon>Erythrobacteraceae</taxon>
        <taxon>Aurantiacibacter</taxon>
    </lineage>
</organism>
<reference evidence="2 3" key="1">
    <citation type="submission" date="2024-04" db="EMBL/GenBank/DDBJ databases">
        <title>Aurantiacibacter sp. DGU6 16S ribosomal RNA gene Genome sequencing and assembly.</title>
        <authorList>
            <person name="Park S."/>
        </authorList>
    </citation>
    <scope>NUCLEOTIDE SEQUENCE [LARGE SCALE GENOMIC DNA]</scope>
    <source>
        <strain evidence="2 3">DGU6</strain>
    </source>
</reference>
<comment type="caution">
    <text evidence="2">The sequence shown here is derived from an EMBL/GenBank/DDBJ whole genome shotgun (WGS) entry which is preliminary data.</text>
</comment>
<keyword evidence="3" id="KW-1185">Reference proteome</keyword>
<feature type="region of interest" description="Disordered" evidence="1">
    <location>
        <begin position="47"/>
        <end position="66"/>
    </location>
</feature>
<sequence length="66" mass="7339">MNKFLYDHQLAAMQADGSGPVELRKGVDDQVGEKAMRIADWREANGLSNLGWPRDERPQKPAGSKT</sequence>
<proteinExistence type="predicted"/>
<evidence type="ECO:0000256" key="1">
    <source>
        <dbReference type="SAM" id="MobiDB-lite"/>
    </source>
</evidence>
<dbReference type="Proteomes" id="UP001497045">
    <property type="component" value="Unassembled WGS sequence"/>
</dbReference>
<dbReference type="EMBL" id="JBBYHV010000001">
    <property type="protein sequence ID" value="MEL1249278.1"/>
    <property type="molecule type" value="Genomic_DNA"/>
</dbReference>
<accession>A0ABU9IBH8</accession>